<accession>A0A2P2BX59</accession>
<evidence type="ECO:0000313" key="2">
    <source>
        <dbReference type="EMBL" id="CUR54326.1"/>
    </source>
</evidence>
<gene>
    <name evidence="2" type="ORF">NOCA2150068</name>
</gene>
<organism evidence="2">
    <name type="scientific">metagenome</name>
    <dbReference type="NCBI Taxonomy" id="256318"/>
    <lineage>
        <taxon>unclassified sequences</taxon>
        <taxon>metagenomes</taxon>
    </lineage>
</organism>
<dbReference type="EMBL" id="CZKA01000007">
    <property type="protein sequence ID" value="CUR54326.1"/>
    <property type="molecule type" value="Genomic_DNA"/>
</dbReference>
<evidence type="ECO:0000259" key="1">
    <source>
        <dbReference type="Pfam" id="PF03713"/>
    </source>
</evidence>
<dbReference type="AlphaFoldDB" id="A0A2P2BX59"/>
<sequence length="214" mass="23385">MWLPAAVLLLAVAVAAGMLLGARLDNEATNQGPTEGSVDVGFLRDMQEHHAQAVEMSVLIRERTKDPEILRLALDIELSQQQQIGQMYGWLAERELAQSASGPPMQWLAQDQMMEEPHDMGDSSSMPADMTVMPGMASDADLTRLTSLPVGAAERLYLQLMVPHHQGGVEMARYAVSQAKDSHVRRLAQRILEAQDSEIEALKSMLSARGGPVT</sequence>
<dbReference type="Pfam" id="PF03713">
    <property type="entry name" value="DUF305"/>
    <property type="match status" value="1"/>
</dbReference>
<reference evidence="2" key="1">
    <citation type="submission" date="2015-08" db="EMBL/GenBank/DDBJ databases">
        <authorList>
            <person name="Babu N.S."/>
            <person name="Beckwith C.J."/>
            <person name="Beseler K.G."/>
            <person name="Brison A."/>
            <person name="Carone J.V."/>
            <person name="Caskin T.P."/>
            <person name="Diamond M."/>
            <person name="Durham M.E."/>
            <person name="Foxe J.M."/>
            <person name="Go M."/>
            <person name="Henderson B.A."/>
            <person name="Jones I.B."/>
            <person name="McGettigan J.A."/>
            <person name="Micheletti S.J."/>
            <person name="Nasrallah M.E."/>
            <person name="Ortiz D."/>
            <person name="Piller C.R."/>
            <person name="Privatt S.R."/>
            <person name="Schneider S.L."/>
            <person name="Sharp S."/>
            <person name="Smith T.C."/>
            <person name="Stanton J.D."/>
            <person name="Ullery H.E."/>
            <person name="Wilson R.J."/>
            <person name="Serrano M.G."/>
            <person name="Buck G."/>
            <person name="Lee V."/>
            <person name="Wang Y."/>
            <person name="Carvalho R."/>
            <person name="Voegtly L."/>
            <person name="Shi R."/>
            <person name="Duckworth R."/>
            <person name="Johnson A."/>
            <person name="Loviza R."/>
            <person name="Walstead R."/>
            <person name="Shah Z."/>
            <person name="Kiflezghi M."/>
            <person name="Wade K."/>
            <person name="Ball S.L."/>
            <person name="Bradley K.W."/>
            <person name="Asai D.J."/>
            <person name="Bowman C.A."/>
            <person name="Russell D.A."/>
            <person name="Pope W.H."/>
            <person name="Jacobs-Sera D."/>
            <person name="Hendrix R.W."/>
            <person name="Hatfull G.F."/>
        </authorList>
    </citation>
    <scope>NUCLEOTIDE SEQUENCE</scope>
</reference>
<feature type="domain" description="DUF305" evidence="1">
    <location>
        <begin position="39"/>
        <end position="206"/>
    </location>
</feature>
<dbReference type="InterPro" id="IPR012347">
    <property type="entry name" value="Ferritin-like"/>
</dbReference>
<dbReference type="PANTHER" id="PTHR36933:SF1">
    <property type="entry name" value="SLL0788 PROTEIN"/>
    <property type="match status" value="1"/>
</dbReference>
<protein>
    <submittedName>
        <fullName evidence="2">Ferritin-related protein</fullName>
    </submittedName>
</protein>
<dbReference type="Gene3D" id="1.20.1260.10">
    <property type="match status" value="1"/>
</dbReference>
<name>A0A2P2BX59_9ZZZZ</name>
<dbReference type="InterPro" id="IPR005183">
    <property type="entry name" value="DUF305_CopM-like"/>
</dbReference>
<proteinExistence type="predicted"/>
<dbReference type="PANTHER" id="PTHR36933">
    <property type="entry name" value="SLL0788 PROTEIN"/>
    <property type="match status" value="1"/>
</dbReference>